<dbReference type="GO" id="GO:0003677">
    <property type="term" value="F:DNA binding"/>
    <property type="evidence" value="ECO:0007669"/>
    <property type="project" value="InterPro"/>
</dbReference>
<dbReference type="Pfam" id="PF01527">
    <property type="entry name" value="HTH_Tnp_1"/>
    <property type="match status" value="1"/>
</dbReference>
<dbReference type="EMBL" id="CM001487">
    <property type="protein sequence ID" value="EIM58544.1"/>
    <property type="molecule type" value="Genomic_DNA"/>
</dbReference>
<evidence type="ECO:0000313" key="6">
    <source>
        <dbReference type="EMBL" id="EIM58544.1"/>
    </source>
</evidence>
<dbReference type="OrthoDB" id="9808061at2"/>
<gene>
    <name evidence="1" type="ORF">EubceDRAFT1_0008</name>
    <name evidence="2" type="ORF">EubceDRAFT1_0781</name>
    <name evidence="3" type="ORF">EubceDRAFT1_1639</name>
    <name evidence="4" type="ORF">EubceDRAFT1_2481</name>
    <name evidence="5" type="ORF">EubceDRAFT1_2524</name>
    <name evidence="6" type="ORF">EubceDRAFT1_2848</name>
</gene>
<dbReference type="EMBL" id="CM001487">
    <property type="protein sequence ID" value="EIM55887.1"/>
    <property type="molecule type" value="Genomic_DNA"/>
</dbReference>
<reference evidence="2 7" key="1">
    <citation type="submission" date="2010-08" db="EMBL/GenBank/DDBJ databases">
        <authorList>
            <consortium name="US DOE Joint Genome Institute (JGI-PGF)"/>
            <person name="Lucas S."/>
            <person name="Copeland A."/>
            <person name="Lapidus A."/>
            <person name="Cheng J.-F."/>
            <person name="Bruce D."/>
            <person name="Goodwin L."/>
            <person name="Pitluck S."/>
            <person name="Land M.L."/>
            <person name="Hauser L."/>
            <person name="Chang Y.-J."/>
            <person name="Anderson I.J."/>
            <person name="Johnson E."/>
            <person name="Mulhopadhyay B."/>
            <person name="Kyrpides N."/>
            <person name="Woyke T.J."/>
        </authorList>
    </citation>
    <scope>NUCLEOTIDE SEQUENCE [LARGE SCALE GENOMIC DNA]</scope>
    <source>
        <strain evidence="2 7">6</strain>
    </source>
</reference>
<dbReference type="SUPFAM" id="SSF46689">
    <property type="entry name" value="Homeodomain-like"/>
    <property type="match status" value="1"/>
</dbReference>
<organism evidence="2 7">
    <name type="scientific">Eubacterium cellulosolvens (strain ATCC 43171 / JCM 9499 / 6)</name>
    <name type="common">Cillobacterium cellulosolvens</name>
    <dbReference type="NCBI Taxonomy" id="633697"/>
    <lineage>
        <taxon>Bacteria</taxon>
        <taxon>Bacillati</taxon>
        <taxon>Bacillota</taxon>
        <taxon>Clostridia</taxon>
        <taxon>Eubacteriales</taxon>
        <taxon>Eubacteriaceae</taxon>
        <taxon>Eubacterium</taxon>
    </lineage>
</organism>
<dbReference type="EMBL" id="CM001487">
    <property type="protein sequence ID" value="EIM56615.1"/>
    <property type="molecule type" value="Genomic_DNA"/>
</dbReference>
<dbReference type="EMBL" id="CM001487">
    <property type="protein sequence ID" value="EIM58246.1"/>
    <property type="molecule type" value="Genomic_DNA"/>
</dbReference>
<evidence type="ECO:0000313" key="4">
    <source>
        <dbReference type="EMBL" id="EIM58205.1"/>
    </source>
</evidence>
<protein>
    <submittedName>
        <fullName evidence="2">Transposase</fullName>
    </submittedName>
</protein>
<reference evidence="2 7" key="2">
    <citation type="submission" date="2012-02" db="EMBL/GenBank/DDBJ databases">
        <title>Improved High-Quality Draft sequence of Eubacterium cellulosolvens 6.</title>
        <authorList>
            <consortium name="US DOE Joint Genome Institute"/>
            <person name="Lucas S."/>
            <person name="Han J."/>
            <person name="Lapidus A."/>
            <person name="Cheng J.-F."/>
            <person name="Goodwin L."/>
            <person name="Pitluck S."/>
            <person name="Peters L."/>
            <person name="Mikhailova N."/>
            <person name="Gu W."/>
            <person name="Detter J.C."/>
            <person name="Han C."/>
            <person name="Tapia R."/>
            <person name="Land M."/>
            <person name="Hauser L."/>
            <person name="Kyrpides N."/>
            <person name="Ivanova N."/>
            <person name="Pagani I."/>
            <person name="Johnson E."/>
            <person name="Mukhopadhyay B."/>
            <person name="Anderson I."/>
            <person name="Woyke T."/>
        </authorList>
    </citation>
    <scope>NUCLEOTIDE SEQUENCE [LARGE SCALE GENOMIC DNA]</scope>
    <source>
        <strain evidence="2 7">6</strain>
    </source>
</reference>
<dbReference type="InterPro" id="IPR002514">
    <property type="entry name" value="Transposase_8"/>
</dbReference>
<accession>I5AS42</accession>
<dbReference type="GO" id="GO:0004803">
    <property type="term" value="F:transposase activity"/>
    <property type="evidence" value="ECO:0007669"/>
    <property type="project" value="InterPro"/>
</dbReference>
<dbReference type="InterPro" id="IPR009057">
    <property type="entry name" value="Homeodomain-like_sf"/>
</dbReference>
<dbReference type="GO" id="GO:0006313">
    <property type="term" value="P:DNA transposition"/>
    <property type="evidence" value="ECO:0007669"/>
    <property type="project" value="InterPro"/>
</dbReference>
<evidence type="ECO:0000313" key="7">
    <source>
        <dbReference type="Proteomes" id="UP000005753"/>
    </source>
</evidence>
<dbReference type="NCBIfam" id="NF047593">
    <property type="entry name" value="IS66_ISAeme5_TnpA"/>
    <property type="match status" value="1"/>
</dbReference>
<sequence length="129" mass="14345">MRKRFTQQEKFNMIMECRNSGLSDYMWCKQNDIPTSTFYYWISQLRKAGSELPPSGSDSGSQSFVEKPDIVRLEIVDESTKQAVSCESYAPIADTSGIEILIGKACIKIHNDVSPALLSQVMSCLGGPL</sequence>
<evidence type="ECO:0000313" key="1">
    <source>
        <dbReference type="EMBL" id="EIM55887.1"/>
    </source>
</evidence>
<dbReference type="EMBL" id="CM001487">
    <property type="protein sequence ID" value="EIM58205.1"/>
    <property type="molecule type" value="Genomic_DNA"/>
</dbReference>
<dbReference type="eggNOG" id="ENOG50333F9">
    <property type="taxonomic scope" value="Bacteria"/>
</dbReference>
<keyword evidence="7" id="KW-1185">Reference proteome</keyword>
<proteinExistence type="predicted"/>
<evidence type="ECO:0000313" key="3">
    <source>
        <dbReference type="EMBL" id="EIM57422.1"/>
    </source>
</evidence>
<dbReference type="EMBL" id="CM001487">
    <property type="protein sequence ID" value="EIM57422.1"/>
    <property type="molecule type" value="Genomic_DNA"/>
</dbReference>
<evidence type="ECO:0000313" key="5">
    <source>
        <dbReference type="EMBL" id="EIM58246.1"/>
    </source>
</evidence>
<dbReference type="STRING" id="633697.EubceDRAFT1_0008"/>
<dbReference type="HOGENOM" id="CLU_151804_0_1_9"/>
<name>I5AS42_EUBC6</name>
<dbReference type="Proteomes" id="UP000005753">
    <property type="component" value="Chromosome"/>
</dbReference>
<dbReference type="AlphaFoldDB" id="I5AS42"/>
<evidence type="ECO:0000313" key="2">
    <source>
        <dbReference type="EMBL" id="EIM56615.1"/>
    </source>
</evidence>